<feature type="compositionally biased region" description="Acidic residues" evidence="2">
    <location>
        <begin position="156"/>
        <end position="170"/>
    </location>
</feature>
<dbReference type="OrthoDB" id="7222477at2759"/>
<dbReference type="PRINTS" id="PR00947">
    <property type="entry name" value="CUTICLE"/>
</dbReference>
<name>A0A9Q0MUU5_9DIPT</name>
<feature type="compositionally biased region" description="Polar residues" evidence="2">
    <location>
        <begin position="194"/>
        <end position="215"/>
    </location>
</feature>
<dbReference type="GO" id="GO:0062129">
    <property type="term" value="C:chitin-based extracellular matrix"/>
    <property type="evidence" value="ECO:0007669"/>
    <property type="project" value="TreeGrafter"/>
</dbReference>
<evidence type="ECO:0000256" key="3">
    <source>
        <dbReference type="SAM" id="Phobius"/>
    </source>
</evidence>
<evidence type="ECO:0000313" key="4">
    <source>
        <dbReference type="EMBL" id="KAJ6638335.1"/>
    </source>
</evidence>
<evidence type="ECO:0000256" key="1">
    <source>
        <dbReference type="PROSITE-ProRule" id="PRU00497"/>
    </source>
</evidence>
<comment type="caution">
    <text evidence="4">The sequence shown here is derived from an EMBL/GenBank/DDBJ whole genome shotgun (WGS) entry which is preliminary data.</text>
</comment>
<keyword evidence="3" id="KW-1133">Transmembrane helix</keyword>
<dbReference type="Proteomes" id="UP001151699">
    <property type="component" value="Chromosome X"/>
</dbReference>
<accession>A0A9Q0MUU5</accession>
<dbReference type="PANTHER" id="PTHR10380:SF2">
    <property type="entry name" value="AGAP003037-PA"/>
    <property type="match status" value="1"/>
</dbReference>
<feature type="compositionally biased region" description="Polar residues" evidence="2">
    <location>
        <begin position="263"/>
        <end position="285"/>
    </location>
</feature>
<feature type="compositionally biased region" description="Low complexity" evidence="2">
    <location>
        <begin position="225"/>
        <end position="248"/>
    </location>
</feature>
<proteinExistence type="predicted"/>
<reference evidence="4" key="1">
    <citation type="submission" date="2022-07" db="EMBL/GenBank/DDBJ databases">
        <authorList>
            <person name="Trinca V."/>
            <person name="Uliana J.V.C."/>
            <person name="Torres T.T."/>
            <person name="Ward R.J."/>
            <person name="Monesi N."/>
        </authorList>
    </citation>
    <scope>NUCLEOTIDE SEQUENCE</scope>
    <source>
        <strain evidence="4">HSMRA1968</strain>
        <tissue evidence="4">Whole embryos</tissue>
    </source>
</reference>
<dbReference type="AlphaFoldDB" id="A0A9Q0MUU5"/>
<keyword evidence="5" id="KW-1185">Reference proteome</keyword>
<dbReference type="EMBL" id="WJQU01000003">
    <property type="protein sequence ID" value="KAJ6638335.1"/>
    <property type="molecule type" value="Genomic_DNA"/>
</dbReference>
<feature type="transmembrane region" description="Helical" evidence="3">
    <location>
        <begin position="6"/>
        <end position="27"/>
    </location>
</feature>
<sequence length="285" mass="31901">MNLALYQLNFIIHMLLPIVISLAIVAVDAQSRQIRIRVLVSSDDEYNGLYGKPTTPTPRARVDYNRPVAKSSTAAPRLKDQGSKPPPVQTIRNYSKVNDDGSFTFGYEAADGSFKEETRGTDCVVRGKYGYVDPDGNKREFTYVSGNPCDPNHPDETEEEPELSEEESNEPENIPQNYPRRPVKPLAPRPSARPAQTTTHAPTTVFQNIYSSAGYQESEEDEQPEPIQLLQQPQQFQRPRPAQAVRPLSADEVTIRQRPRITVANTTPTPAYNSPTKETHPTLLN</sequence>
<keyword evidence="3" id="KW-0472">Membrane</keyword>
<feature type="region of interest" description="Disordered" evidence="2">
    <location>
        <begin position="126"/>
        <end position="285"/>
    </location>
</feature>
<feature type="non-terminal residue" evidence="4">
    <location>
        <position position="285"/>
    </location>
</feature>
<keyword evidence="1" id="KW-0193">Cuticle</keyword>
<feature type="region of interest" description="Disordered" evidence="2">
    <location>
        <begin position="70"/>
        <end position="95"/>
    </location>
</feature>
<dbReference type="PROSITE" id="PS51155">
    <property type="entry name" value="CHIT_BIND_RR_2"/>
    <property type="match status" value="1"/>
</dbReference>
<dbReference type="PANTHER" id="PTHR10380">
    <property type="entry name" value="CUTICLE PROTEIN"/>
    <property type="match status" value="1"/>
</dbReference>
<dbReference type="GO" id="GO:0008010">
    <property type="term" value="F:structural constituent of chitin-based larval cuticle"/>
    <property type="evidence" value="ECO:0007669"/>
    <property type="project" value="TreeGrafter"/>
</dbReference>
<evidence type="ECO:0000313" key="5">
    <source>
        <dbReference type="Proteomes" id="UP001151699"/>
    </source>
</evidence>
<keyword evidence="3" id="KW-0812">Transmembrane</keyword>
<organism evidence="4 5">
    <name type="scientific">Pseudolycoriella hygida</name>
    <dbReference type="NCBI Taxonomy" id="35572"/>
    <lineage>
        <taxon>Eukaryota</taxon>
        <taxon>Metazoa</taxon>
        <taxon>Ecdysozoa</taxon>
        <taxon>Arthropoda</taxon>
        <taxon>Hexapoda</taxon>
        <taxon>Insecta</taxon>
        <taxon>Pterygota</taxon>
        <taxon>Neoptera</taxon>
        <taxon>Endopterygota</taxon>
        <taxon>Diptera</taxon>
        <taxon>Nematocera</taxon>
        <taxon>Sciaroidea</taxon>
        <taxon>Sciaridae</taxon>
        <taxon>Pseudolycoriella</taxon>
    </lineage>
</organism>
<dbReference type="Pfam" id="PF00379">
    <property type="entry name" value="Chitin_bind_4"/>
    <property type="match status" value="1"/>
</dbReference>
<protein>
    <submittedName>
        <fullName evidence="4">Uncharacterized protein</fullName>
    </submittedName>
</protein>
<dbReference type="InterPro" id="IPR050468">
    <property type="entry name" value="Cuticle_Struct_Prot"/>
</dbReference>
<dbReference type="InterPro" id="IPR000618">
    <property type="entry name" value="Insect_cuticle"/>
</dbReference>
<evidence type="ECO:0000256" key="2">
    <source>
        <dbReference type="SAM" id="MobiDB-lite"/>
    </source>
</evidence>
<gene>
    <name evidence="4" type="ORF">Bhyg_11070</name>
</gene>